<organism evidence="1 2">
    <name type="scientific">Thalassobaculum fulvum</name>
    <dbReference type="NCBI Taxonomy" id="1633335"/>
    <lineage>
        <taxon>Bacteria</taxon>
        <taxon>Pseudomonadati</taxon>
        <taxon>Pseudomonadota</taxon>
        <taxon>Alphaproteobacteria</taxon>
        <taxon>Rhodospirillales</taxon>
        <taxon>Thalassobaculaceae</taxon>
        <taxon>Thalassobaculum</taxon>
    </lineage>
</organism>
<evidence type="ECO:0008006" key="3">
    <source>
        <dbReference type="Google" id="ProtNLM"/>
    </source>
</evidence>
<reference evidence="1" key="2">
    <citation type="submission" date="2020-09" db="EMBL/GenBank/DDBJ databases">
        <authorList>
            <person name="Sun Q."/>
            <person name="Kim S."/>
        </authorList>
    </citation>
    <scope>NUCLEOTIDE SEQUENCE</scope>
    <source>
        <strain evidence="1">KCTC 42651</strain>
    </source>
</reference>
<evidence type="ECO:0000313" key="2">
    <source>
        <dbReference type="Proteomes" id="UP000630353"/>
    </source>
</evidence>
<accession>A0A919CSQ6</accession>
<evidence type="ECO:0000313" key="1">
    <source>
        <dbReference type="EMBL" id="GHD58927.1"/>
    </source>
</evidence>
<protein>
    <recommendedName>
        <fullName evidence="3">DUF429 domain-containing protein</fullName>
    </recommendedName>
</protein>
<sequence length="295" mass="31697">MTVPPGFDAFLGIDWSGSKSRTLKGIRVARCEPGSRAPRLVDGPRPGGLWCRADVLEHILDRRRTGERLLAGFDFAFAYAHQDAGAYFPGLEGGPATADELWAFVERHAAGREDLYGGALYEAGSPVAHHYWRAGPRPEGFVERRRRTELACGAITWPHPVFKCFSAANVGTGSLAGMRLLHRLAERAAVWPFEAPAALTVVEIFPRLYVRRAGVNPGRLYERPADVDAVLAAHGSAAYAGPPLDTEDKADAVLSAAALRHLASAPGVWSAPASEPASRREGWIFGVESANPGAP</sequence>
<dbReference type="EMBL" id="BMZS01000010">
    <property type="protein sequence ID" value="GHD58927.1"/>
    <property type="molecule type" value="Genomic_DNA"/>
</dbReference>
<reference evidence="1" key="1">
    <citation type="journal article" date="2014" name="Int. J. Syst. Evol. Microbiol.">
        <title>Complete genome sequence of Corynebacterium casei LMG S-19264T (=DSM 44701T), isolated from a smear-ripened cheese.</title>
        <authorList>
            <consortium name="US DOE Joint Genome Institute (JGI-PGF)"/>
            <person name="Walter F."/>
            <person name="Albersmeier A."/>
            <person name="Kalinowski J."/>
            <person name="Ruckert C."/>
        </authorList>
    </citation>
    <scope>NUCLEOTIDE SEQUENCE</scope>
    <source>
        <strain evidence="1">KCTC 42651</strain>
    </source>
</reference>
<gene>
    <name evidence="1" type="ORF">GCM10017083_42630</name>
</gene>
<proteinExistence type="predicted"/>
<comment type="caution">
    <text evidence="1">The sequence shown here is derived from an EMBL/GenBank/DDBJ whole genome shotgun (WGS) entry which is preliminary data.</text>
</comment>
<keyword evidence="2" id="KW-1185">Reference proteome</keyword>
<name>A0A919CSQ6_9PROT</name>
<dbReference type="Proteomes" id="UP000630353">
    <property type="component" value="Unassembled WGS sequence"/>
</dbReference>
<dbReference type="AlphaFoldDB" id="A0A919CSQ6"/>
<dbReference type="RefSeq" id="WP_189993404.1">
    <property type="nucleotide sequence ID" value="NZ_BMZS01000010.1"/>
</dbReference>